<comment type="catalytic activity">
    <reaction evidence="5">
        <text>L-glutaminyl-[peptide chain release factor] + S-adenosyl-L-methionine = N(5)-methyl-L-glutaminyl-[peptide chain release factor] + S-adenosyl-L-homocysteine + H(+)</text>
        <dbReference type="Rhea" id="RHEA:42896"/>
        <dbReference type="Rhea" id="RHEA-COMP:10271"/>
        <dbReference type="Rhea" id="RHEA-COMP:10272"/>
        <dbReference type="ChEBI" id="CHEBI:15378"/>
        <dbReference type="ChEBI" id="CHEBI:30011"/>
        <dbReference type="ChEBI" id="CHEBI:57856"/>
        <dbReference type="ChEBI" id="CHEBI:59789"/>
        <dbReference type="ChEBI" id="CHEBI:61891"/>
        <dbReference type="EC" id="2.1.1.297"/>
    </reaction>
</comment>
<evidence type="ECO:0000256" key="4">
    <source>
        <dbReference type="ARBA" id="ARBA00022691"/>
    </source>
</evidence>
<dbReference type="PANTHER" id="PTHR18895">
    <property type="entry name" value="HEMK METHYLTRANSFERASE"/>
    <property type="match status" value="1"/>
</dbReference>
<gene>
    <name evidence="8" type="primary">prmC</name>
    <name evidence="8" type="ORF">IMZ28_07850</name>
</gene>
<dbReference type="NCBIfam" id="TIGR03534">
    <property type="entry name" value="RF_mod_PrmC"/>
    <property type="match status" value="1"/>
</dbReference>
<evidence type="ECO:0000313" key="9">
    <source>
        <dbReference type="Proteomes" id="UP000595074"/>
    </source>
</evidence>
<dbReference type="EMBL" id="CP063164">
    <property type="protein sequence ID" value="QOR61358.1"/>
    <property type="molecule type" value="Genomic_DNA"/>
</dbReference>
<keyword evidence="9" id="KW-1185">Reference proteome</keyword>
<evidence type="ECO:0000256" key="5">
    <source>
        <dbReference type="ARBA" id="ARBA00048391"/>
    </source>
</evidence>
<dbReference type="Pfam" id="PF17827">
    <property type="entry name" value="PrmC_N"/>
    <property type="match status" value="1"/>
</dbReference>
<proteinExistence type="predicted"/>
<dbReference type="InterPro" id="IPR050320">
    <property type="entry name" value="N5-glutamine_MTase"/>
</dbReference>
<keyword evidence="2 8" id="KW-0489">Methyltransferase</keyword>
<dbReference type="GO" id="GO:0003676">
    <property type="term" value="F:nucleic acid binding"/>
    <property type="evidence" value="ECO:0007669"/>
    <property type="project" value="InterPro"/>
</dbReference>
<dbReference type="GO" id="GO:0102559">
    <property type="term" value="F:peptide chain release factor N(5)-glutamine methyltransferase activity"/>
    <property type="evidence" value="ECO:0007669"/>
    <property type="project" value="UniProtKB-EC"/>
</dbReference>
<name>A0A7M1S1V3_9BACT</name>
<dbReference type="RefSeq" id="WP_197548033.1">
    <property type="nucleotide sequence ID" value="NZ_CP063164.1"/>
</dbReference>
<feature type="domain" description="Methyltransferase small" evidence="6">
    <location>
        <begin position="112"/>
        <end position="200"/>
    </location>
</feature>
<dbReference type="AlphaFoldDB" id="A0A7M1S1V3"/>
<dbReference type="GO" id="GO:0032259">
    <property type="term" value="P:methylation"/>
    <property type="evidence" value="ECO:0007669"/>
    <property type="project" value="UniProtKB-KW"/>
</dbReference>
<dbReference type="Proteomes" id="UP000595074">
    <property type="component" value="Chromosome"/>
</dbReference>
<dbReference type="PANTHER" id="PTHR18895:SF74">
    <property type="entry name" value="MTRF1L RELEASE FACTOR GLUTAMINE METHYLTRANSFERASE"/>
    <property type="match status" value="1"/>
</dbReference>
<evidence type="ECO:0000256" key="3">
    <source>
        <dbReference type="ARBA" id="ARBA00022679"/>
    </source>
</evidence>
<keyword evidence="4" id="KW-0949">S-adenosyl-L-methionine</keyword>
<dbReference type="InterPro" id="IPR029063">
    <property type="entry name" value="SAM-dependent_MTases_sf"/>
</dbReference>
<dbReference type="Pfam" id="PF05175">
    <property type="entry name" value="MTS"/>
    <property type="match status" value="1"/>
</dbReference>
<dbReference type="SUPFAM" id="SSF53335">
    <property type="entry name" value="S-adenosyl-L-methionine-dependent methyltransferases"/>
    <property type="match status" value="1"/>
</dbReference>
<dbReference type="InterPro" id="IPR004556">
    <property type="entry name" value="HemK-like"/>
</dbReference>
<reference evidence="8 9" key="1">
    <citation type="submission" date="2020-10" db="EMBL/GenBank/DDBJ databases">
        <title>The genome of sulfurovum sp.</title>
        <authorList>
            <person name="Xie S."/>
            <person name="Shao Z."/>
            <person name="Jiang L."/>
        </authorList>
    </citation>
    <scope>NUCLEOTIDE SEQUENCE [LARGE SCALE GENOMIC DNA]</scope>
    <source>
        <strain evidence="8 9">ST-419</strain>
    </source>
</reference>
<dbReference type="Gene3D" id="3.40.50.150">
    <property type="entry name" value="Vaccinia Virus protein VP39"/>
    <property type="match status" value="1"/>
</dbReference>
<evidence type="ECO:0000259" key="6">
    <source>
        <dbReference type="Pfam" id="PF05175"/>
    </source>
</evidence>
<dbReference type="KEGG" id="sinu:IMZ28_07850"/>
<feature type="domain" description="Release factor glutamine methyltransferase N-terminal" evidence="7">
    <location>
        <begin position="17"/>
        <end position="84"/>
    </location>
</feature>
<dbReference type="InterPro" id="IPR040758">
    <property type="entry name" value="PrmC_N"/>
</dbReference>
<evidence type="ECO:0000259" key="7">
    <source>
        <dbReference type="Pfam" id="PF17827"/>
    </source>
</evidence>
<evidence type="ECO:0000256" key="1">
    <source>
        <dbReference type="ARBA" id="ARBA00012771"/>
    </source>
</evidence>
<dbReference type="NCBIfam" id="TIGR00536">
    <property type="entry name" value="hemK_fam"/>
    <property type="match status" value="1"/>
</dbReference>
<accession>A0A7M1S1V3</accession>
<keyword evidence="3 8" id="KW-0808">Transferase</keyword>
<evidence type="ECO:0000313" key="8">
    <source>
        <dbReference type="EMBL" id="QOR61358.1"/>
    </source>
</evidence>
<dbReference type="CDD" id="cd02440">
    <property type="entry name" value="AdoMet_MTases"/>
    <property type="match status" value="1"/>
</dbReference>
<evidence type="ECO:0000256" key="2">
    <source>
        <dbReference type="ARBA" id="ARBA00022603"/>
    </source>
</evidence>
<sequence>MSEEFQDVLQTDATIAEALKWAKERLHKSCERPQLEAELLLAYHLQKERIYLMAHDHDVVGNIENYQKLVQRRAGHEPYEYIVGSASFYDIHLKVEPGVLIPRPETEILIDLVAEIIEKEKVTQIAEIGVGSGAISVVLARKFPQLKIIATDICDTPLKVAKENVERFGLSRQIQLYKSNLIDLVSEPVELVVSNPPYIAEDFLLESNVVDYEPKEALFGGRVGDELLKQIIVDVKNRGIKWLVCEMGYDQKEPILAFVNEIGVKSIKFYKDLAGFDRGFMLSFY</sequence>
<dbReference type="PROSITE" id="PS00092">
    <property type="entry name" value="N6_MTASE"/>
    <property type="match status" value="1"/>
</dbReference>
<dbReference type="EC" id="2.1.1.297" evidence="1"/>
<dbReference type="Gene3D" id="1.10.8.10">
    <property type="entry name" value="DNA helicase RuvA subunit, C-terminal domain"/>
    <property type="match status" value="1"/>
</dbReference>
<dbReference type="InterPro" id="IPR007848">
    <property type="entry name" value="Small_mtfrase_dom"/>
</dbReference>
<organism evidence="8 9">
    <name type="scientific">Sulfurovum indicum</name>
    <dbReference type="NCBI Taxonomy" id="2779528"/>
    <lineage>
        <taxon>Bacteria</taxon>
        <taxon>Pseudomonadati</taxon>
        <taxon>Campylobacterota</taxon>
        <taxon>Epsilonproteobacteria</taxon>
        <taxon>Campylobacterales</taxon>
        <taxon>Sulfurovaceae</taxon>
        <taxon>Sulfurovum</taxon>
    </lineage>
</organism>
<dbReference type="InterPro" id="IPR019874">
    <property type="entry name" value="RF_methyltr_PrmC"/>
</dbReference>
<dbReference type="InterPro" id="IPR002052">
    <property type="entry name" value="DNA_methylase_N6_adenine_CS"/>
</dbReference>
<protein>
    <recommendedName>
        <fullName evidence="1">peptide chain release factor N(5)-glutamine methyltransferase</fullName>
        <ecNumber evidence="1">2.1.1.297</ecNumber>
    </recommendedName>
</protein>